<sequence length="324" mass="34465">MANDGNLTRLVIMMIAVFAIMSFLKPDLFPTFDSLVSMAFQFPEFGILAIAMMITMLTGGIDLSIVGIANLSAIMSGVAMVKVIPNVIGSGSELITILLAVVIALIVGTLCGLLNGVAISVFGIPPILTTLGSMQLFMGLGIVITQGKAIYGFPMLFTELGAGSLLYIPIPLIIFILFIVFFSILLKKTSYGMKLYMMGTNPVASKYSGVNNLKITIQTYMYSGALAACAGLLIASRTNSANADYGSSYTLQALLVAVLGGVNPNGGFGRIAGVVVAILTLQFLSTGFNMLHITNFFKDFIWGAVLIIVMVTNYISSQRKEKRG</sequence>
<feature type="transmembrane region" description="Helical" evidence="8">
    <location>
        <begin position="6"/>
        <end position="24"/>
    </location>
</feature>
<evidence type="ECO:0000313" key="10">
    <source>
        <dbReference type="Proteomes" id="UP000233375"/>
    </source>
</evidence>
<dbReference type="OrthoDB" id="9815820at2"/>
<dbReference type="AlphaFoldDB" id="A0A2N0Z793"/>
<dbReference type="PANTHER" id="PTHR32196:SF21">
    <property type="entry name" value="ABC TRANSPORTER PERMEASE PROTEIN YPHD-RELATED"/>
    <property type="match status" value="1"/>
</dbReference>
<organism evidence="9 10">
    <name type="scientific">Niallia nealsonii</name>
    <dbReference type="NCBI Taxonomy" id="115979"/>
    <lineage>
        <taxon>Bacteria</taxon>
        <taxon>Bacillati</taxon>
        <taxon>Bacillota</taxon>
        <taxon>Bacilli</taxon>
        <taxon>Bacillales</taxon>
        <taxon>Bacillaceae</taxon>
        <taxon>Niallia</taxon>
    </lineage>
</organism>
<keyword evidence="4" id="KW-0997">Cell inner membrane</keyword>
<comment type="subcellular location">
    <subcellularLocation>
        <location evidence="1">Cell membrane</location>
        <topology evidence="1">Multi-pass membrane protein</topology>
    </subcellularLocation>
</comment>
<keyword evidence="3" id="KW-1003">Cell membrane</keyword>
<evidence type="ECO:0000256" key="2">
    <source>
        <dbReference type="ARBA" id="ARBA00022448"/>
    </source>
</evidence>
<dbReference type="EMBL" id="PISE01000004">
    <property type="protein sequence ID" value="PKG25367.1"/>
    <property type="molecule type" value="Genomic_DNA"/>
</dbReference>
<proteinExistence type="predicted"/>
<gene>
    <name evidence="9" type="ORF">CWS01_01955</name>
</gene>
<protein>
    <submittedName>
        <fullName evidence="9">ABC transporter permease</fullName>
    </submittedName>
</protein>
<feature type="transmembrane region" description="Helical" evidence="8">
    <location>
        <begin position="45"/>
        <end position="74"/>
    </location>
</feature>
<evidence type="ECO:0000313" key="9">
    <source>
        <dbReference type="EMBL" id="PKG25367.1"/>
    </source>
</evidence>
<keyword evidence="7 8" id="KW-0472">Membrane</keyword>
<reference evidence="9 10" key="1">
    <citation type="journal article" date="2003" name="Int. J. Syst. Evol. Microbiol.">
        <title>Bacillus nealsonii sp. nov., isolated from a spacecraft-assembly facility, whose spores are gamma-radiation resistant.</title>
        <authorList>
            <person name="Venkateswaran K."/>
            <person name="Kempf M."/>
            <person name="Chen F."/>
            <person name="Satomi M."/>
            <person name="Nicholson W."/>
            <person name="Kern R."/>
        </authorList>
    </citation>
    <scope>NUCLEOTIDE SEQUENCE [LARGE SCALE GENOMIC DNA]</scope>
    <source>
        <strain evidence="9 10">FO-92</strain>
    </source>
</reference>
<keyword evidence="5 8" id="KW-0812">Transmembrane</keyword>
<name>A0A2N0Z793_9BACI</name>
<dbReference type="CDD" id="cd06579">
    <property type="entry name" value="TM_PBP1_transp_AraH_like"/>
    <property type="match status" value="1"/>
</dbReference>
<comment type="caution">
    <text evidence="9">The sequence shown here is derived from an EMBL/GenBank/DDBJ whole genome shotgun (WGS) entry which is preliminary data.</text>
</comment>
<evidence type="ECO:0000256" key="4">
    <source>
        <dbReference type="ARBA" id="ARBA00022519"/>
    </source>
</evidence>
<dbReference type="Proteomes" id="UP000233375">
    <property type="component" value="Unassembled WGS sequence"/>
</dbReference>
<evidence type="ECO:0000256" key="5">
    <source>
        <dbReference type="ARBA" id="ARBA00022692"/>
    </source>
</evidence>
<keyword evidence="6 8" id="KW-1133">Transmembrane helix</keyword>
<accession>A0A2N0Z793</accession>
<evidence type="ECO:0000256" key="7">
    <source>
        <dbReference type="ARBA" id="ARBA00023136"/>
    </source>
</evidence>
<evidence type="ECO:0000256" key="1">
    <source>
        <dbReference type="ARBA" id="ARBA00004651"/>
    </source>
</evidence>
<evidence type="ECO:0000256" key="3">
    <source>
        <dbReference type="ARBA" id="ARBA00022475"/>
    </source>
</evidence>
<dbReference type="Pfam" id="PF02653">
    <property type="entry name" value="BPD_transp_2"/>
    <property type="match status" value="1"/>
</dbReference>
<keyword evidence="10" id="KW-1185">Reference proteome</keyword>
<evidence type="ECO:0000256" key="6">
    <source>
        <dbReference type="ARBA" id="ARBA00022989"/>
    </source>
</evidence>
<feature type="transmembrane region" description="Helical" evidence="8">
    <location>
        <begin position="300"/>
        <end position="316"/>
    </location>
</feature>
<dbReference type="GO" id="GO:0005886">
    <property type="term" value="C:plasma membrane"/>
    <property type="evidence" value="ECO:0007669"/>
    <property type="project" value="UniProtKB-SubCell"/>
</dbReference>
<feature type="transmembrane region" description="Helical" evidence="8">
    <location>
        <begin position="165"/>
        <end position="186"/>
    </location>
</feature>
<keyword evidence="2" id="KW-0813">Transport</keyword>
<dbReference type="PANTHER" id="PTHR32196">
    <property type="entry name" value="ABC TRANSPORTER PERMEASE PROTEIN YPHD-RELATED-RELATED"/>
    <property type="match status" value="1"/>
</dbReference>
<feature type="transmembrane region" description="Helical" evidence="8">
    <location>
        <begin position="271"/>
        <end position="294"/>
    </location>
</feature>
<dbReference type="GO" id="GO:0022857">
    <property type="term" value="F:transmembrane transporter activity"/>
    <property type="evidence" value="ECO:0007669"/>
    <property type="project" value="InterPro"/>
</dbReference>
<dbReference type="InterPro" id="IPR001851">
    <property type="entry name" value="ABC_transp_permease"/>
</dbReference>
<evidence type="ECO:0000256" key="8">
    <source>
        <dbReference type="SAM" id="Phobius"/>
    </source>
</evidence>
<feature type="transmembrane region" description="Helical" evidence="8">
    <location>
        <begin position="94"/>
        <end position="124"/>
    </location>
</feature>